<name>A0A3A3G9J1_9BURK</name>
<organism evidence="5 6">
    <name type="scientific">Noviherbaspirillum sedimenti</name>
    <dbReference type="NCBI Taxonomy" id="2320865"/>
    <lineage>
        <taxon>Bacteria</taxon>
        <taxon>Pseudomonadati</taxon>
        <taxon>Pseudomonadota</taxon>
        <taxon>Betaproteobacteria</taxon>
        <taxon>Burkholderiales</taxon>
        <taxon>Oxalobacteraceae</taxon>
        <taxon>Noviherbaspirillum</taxon>
    </lineage>
</organism>
<dbReference type="PANTHER" id="PTHR35603:SF2">
    <property type="entry name" value="OUTER MEMBRANE LIPOPROTEIN"/>
    <property type="match status" value="1"/>
</dbReference>
<gene>
    <name evidence="5" type="ORF">D3878_10185</name>
</gene>
<dbReference type="EMBL" id="QYUQ01000002">
    <property type="protein sequence ID" value="RJG04345.1"/>
    <property type="molecule type" value="Genomic_DNA"/>
</dbReference>
<sequence length="166" mass="16733">MKTFLTPALAAIAATALLGACASPGQSGPYGSQPYPAIYPATTSTYPSNSTPYQVSFGVVDSIQLTQAASGQASGAGAIIGGVVGGVLGNQVGGGSGKTAATVAGAVGGAIAGNEIEKRRGGAQSNRYQIGVRLDNGAYQTIVQDNLYDLQVGTRVRVENNTVYRY</sequence>
<dbReference type="Proteomes" id="UP000266327">
    <property type="component" value="Unassembled WGS sequence"/>
</dbReference>
<dbReference type="OrthoDB" id="9153931at2"/>
<dbReference type="InterPro" id="IPR008816">
    <property type="entry name" value="Gly_zipper_2TM_dom"/>
</dbReference>
<dbReference type="PANTHER" id="PTHR35603">
    <property type="match status" value="1"/>
</dbReference>
<proteinExistence type="predicted"/>
<keyword evidence="3" id="KW-0732">Signal</keyword>
<keyword evidence="2" id="KW-0472">Membrane</keyword>
<dbReference type="GO" id="GO:0019867">
    <property type="term" value="C:outer membrane"/>
    <property type="evidence" value="ECO:0007669"/>
    <property type="project" value="InterPro"/>
</dbReference>
<evidence type="ECO:0000256" key="1">
    <source>
        <dbReference type="ARBA" id="ARBA00004370"/>
    </source>
</evidence>
<feature type="signal peptide" evidence="3">
    <location>
        <begin position="1"/>
        <end position="22"/>
    </location>
</feature>
<evidence type="ECO:0000313" key="5">
    <source>
        <dbReference type="EMBL" id="RJG04345.1"/>
    </source>
</evidence>
<dbReference type="PROSITE" id="PS51257">
    <property type="entry name" value="PROKAR_LIPOPROTEIN"/>
    <property type="match status" value="1"/>
</dbReference>
<evidence type="ECO:0000256" key="2">
    <source>
        <dbReference type="ARBA" id="ARBA00023136"/>
    </source>
</evidence>
<protein>
    <submittedName>
        <fullName evidence="5">Glycine zipper 2TM domain-containing protein</fullName>
    </submittedName>
</protein>
<feature type="domain" description="Glycine zipper 2TM" evidence="4">
    <location>
        <begin position="76"/>
        <end position="117"/>
    </location>
</feature>
<comment type="subcellular location">
    <subcellularLocation>
        <location evidence="1">Membrane</location>
    </subcellularLocation>
</comment>
<dbReference type="AlphaFoldDB" id="A0A3A3G9J1"/>
<accession>A0A3A3G9J1</accession>
<feature type="chain" id="PRO_5017421414" evidence="3">
    <location>
        <begin position="23"/>
        <end position="166"/>
    </location>
</feature>
<dbReference type="Pfam" id="PF05433">
    <property type="entry name" value="Rick_17kDa_Anti"/>
    <property type="match status" value="1"/>
</dbReference>
<comment type="caution">
    <text evidence="5">The sequence shown here is derived from an EMBL/GenBank/DDBJ whole genome shotgun (WGS) entry which is preliminary data.</text>
</comment>
<keyword evidence="6" id="KW-1185">Reference proteome</keyword>
<reference evidence="6" key="1">
    <citation type="submission" date="2018-09" db="EMBL/GenBank/DDBJ databases">
        <authorList>
            <person name="Zhu H."/>
        </authorList>
    </citation>
    <scope>NUCLEOTIDE SEQUENCE [LARGE SCALE GENOMIC DNA]</scope>
    <source>
        <strain evidence="6">K1S02-23</strain>
    </source>
</reference>
<evidence type="ECO:0000256" key="3">
    <source>
        <dbReference type="SAM" id="SignalP"/>
    </source>
</evidence>
<dbReference type="InterPro" id="IPR051407">
    <property type="entry name" value="Bact_OM_lipoprot/Surf_antigen"/>
</dbReference>
<evidence type="ECO:0000259" key="4">
    <source>
        <dbReference type="Pfam" id="PF05433"/>
    </source>
</evidence>
<dbReference type="RefSeq" id="WP_119787821.1">
    <property type="nucleotide sequence ID" value="NZ_QYUQ01000002.1"/>
</dbReference>
<evidence type="ECO:0000313" key="6">
    <source>
        <dbReference type="Proteomes" id="UP000266327"/>
    </source>
</evidence>